<dbReference type="EMBL" id="JAKUCV010000720">
    <property type="protein sequence ID" value="KAJ4849018.1"/>
    <property type="molecule type" value="Genomic_DNA"/>
</dbReference>
<dbReference type="Proteomes" id="UP001141552">
    <property type="component" value="Unassembled WGS sequence"/>
</dbReference>
<evidence type="ECO:0000256" key="1">
    <source>
        <dbReference type="PROSITE-ProRule" id="PRU00047"/>
    </source>
</evidence>
<feature type="domain" description="CCHC-type" evidence="2">
    <location>
        <begin position="241"/>
        <end position="254"/>
    </location>
</feature>
<comment type="caution">
    <text evidence="3">The sequence shown here is derived from an EMBL/GenBank/DDBJ whole genome shotgun (WGS) entry which is preliminary data.</text>
</comment>
<organism evidence="3 4">
    <name type="scientific">Turnera subulata</name>
    <dbReference type="NCBI Taxonomy" id="218843"/>
    <lineage>
        <taxon>Eukaryota</taxon>
        <taxon>Viridiplantae</taxon>
        <taxon>Streptophyta</taxon>
        <taxon>Embryophyta</taxon>
        <taxon>Tracheophyta</taxon>
        <taxon>Spermatophyta</taxon>
        <taxon>Magnoliopsida</taxon>
        <taxon>eudicotyledons</taxon>
        <taxon>Gunneridae</taxon>
        <taxon>Pentapetalae</taxon>
        <taxon>rosids</taxon>
        <taxon>fabids</taxon>
        <taxon>Malpighiales</taxon>
        <taxon>Passifloraceae</taxon>
        <taxon>Turnera</taxon>
    </lineage>
</organism>
<evidence type="ECO:0000313" key="4">
    <source>
        <dbReference type="Proteomes" id="UP001141552"/>
    </source>
</evidence>
<proteinExistence type="predicted"/>
<reference evidence="3" key="2">
    <citation type="journal article" date="2023" name="Plants (Basel)">
        <title>Annotation of the Turnera subulata (Passifloraceae) Draft Genome Reveals the S-Locus Evolved after the Divergence of Turneroideae from Passifloroideae in a Stepwise Manner.</title>
        <authorList>
            <person name="Henning P.M."/>
            <person name="Roalson E.H."/>
            <person name="Mir W."/>
            <person name="McCubbin A.G."/>
            <person name="Shore J.S."/>
        </authorList>
    </citation>
    <scope>NUCLEOTIDE SEQUENCE</scope>
    <source>
        <strain evidence="3">F60SS</strain>
    </source>
</reference>
<sequence>MGFGDEVNFFSDDKSFGWSAYNEIEDLNELEYNAFIVWKIRLESAICVLGLSTAIIEEKPNEPTNEEERAKYEQWERSDRLIILLMKRKLGWSIRLSLEEKAKDCNAKQSFDALEQLVLEMERIHAPDTFQRLATARYEGGEGGVGKHLYMMKDLARKLEVVGVVLPEDLFNQLALRSLPPKEFCHIHISYNCSKEKWDWIKLWRTCVDSEDLMRFMRENRRAAEGGGENGVKKKRGHVQCNYCGKKGHVIEDCWHCPEN</sequence>
<dbReference type="GO" id="GO:0008270">
    <property type="term" value="F:zinc ion binding"/>
    <property type="evidence" value="ECO:0007669"/>
    <property type="project" value="UniProtKB-KW"/>
</dbReference>
<dbReference type="PROSITE" id="PS50158">
    <property type="entry name" value="ZF_CCHC"/>
    <property type="match status" value="1"/>
</dbReference>
<dbReference type="OrthoDB" id="1633296at2759"/>
<keyword evidence="1" id="KW-0863">Zinc-finger</keyword>
<reference evidence="3" key="1">
    <citation type="submission" date="2022-02" db="EMBL/GenBank/DDBJ databases">
        <authorList>
            <person name="Henning P.M."/>
            <person name="McCubbin A.G."/>
            <person name="Shore J.S."/>
        </authorList>
    </citation>
    <scope>NUCLEOTIDE SEQUENCE</scope>
    <source>
        <strain evidence="3">F60SS</strain>
        <tissue evidence="3">Leaves</tissue>
    </source>
</reference>
<gene>
    <name evidence="3" type="ORF">Tsubulata_047476</name>
</gene>
<evidence type="ECO:0000313" key="3">
    <source>
        <dbReference type="EMBL" id="KAJ4849018.1"/>
    </source>
</evidence>
<dbReference type="AlphaFoldDB" id="A0A9Q0GF03"/>
<name>A0A9Q0GF03_9ROSI</name>
<dbReference type="InterPro" id="IPR001878">
    <property type="entry name" value="Znf_CCHC"/>
</dbReference>
<protein>
    <recommendedName>
        <fullName evidence="2">CCHC-type domain-containing protein</fullName>
    </recommendedName>
</protein>
<evidence type="ECO:0000259" key="2">
    <source>
        <dbReference type="PROSITE" id="PS50158"/>
    </source>
</evidence>
<keyword evidence="1" id="KW-0862">Zinc</keyword>
<keyword evidence="4" id="KW-1185">Reference proteome</keyword>
<keyword evidence="1" id="KW-0479">Metal-binding</keyword>
<accession>A0A9Q0GF03</accession>
<dbReference type="GO" id="GO:0003676">
    <property type="term" value="F:nucleic acid binding"/>
    <property type="evidence" value="ECO:0007669"/>
    <property type="project" value="InterPro"/>
</dbReference>